<dbReference type="SUPFAM" id="SSF53335">
    <property type="entry name" value="S-adenosyl-L-methionine-dependent methyltransferases"/>
    <property type="match status" value="1"/>
</dbReference>
<dbReference type="PROSITE" id="PS51165">
    <property type="entry name" value="THUMP"/>
    <property type="match status" value="1"/>
</dbReference>
<dbReference type="InterPro" id="IPR053943">
    <property type="entry name" value="RlmKL-like_Mtase_CS"/>
</dbReference>
<dbReference type="InterPro" id="IPR054170">
    <property type="entry name" value="RlmL_1st"/>
</dbReference>
<reference evidence="6" key="1">
    <citation type="submission" date="2016-10" db="EMBL/GenBank/DDBJ databases">
        <authorList>
            <person name="Varghese N."/>
            <person name="Submissions S."/>
        </authorList>
    </citation>
    <scope>NUCLEOTIDE SEQUENCE [LARGE SCALE GENOMIC DNA]</scope>
    <source>
        <strain evidence="6">CGMCC 1.9108</strain>
    </source>
</reference>
<proteinExistence type="predicted"/>
<dbReference type="AlphaFoldDB" id="A0A1G7CUU2"/>
<organism evidence="5 6">
    <name type="scientific">Ruegeria marina</name>
    <dbReference type="NCBI Taxonomy" id="639004"/>
    <lineage>
        <taxon>Bacteria</taxon>
        <taxon>Pseudomonadati</taxon>
        <taxon>Pseudomonadota</taxon>
        <taxon>Alphaproteobacteria</taxon>
        <taxon>Rhodobacterales</taxon>
        <taxon>Roseobacteraceae</taxon>
        <taxon>Ruegeria</taxon>
    </lineage>
</organism>
<evidence type="ECO:0000256" key="2">
    <source>
        <dbReference type="ARBA" id="ARBA00022679"/>
    </source>
</evidence>
<gene>
    <name evidence="5" type="ORF">SAMN04488239_11915</name>
</gene>
<keyword evidence="6" id="KW-1185">Reference proteome</keyword>
<dbReference type="Pfam" id="PF01170">
    <property type="entry name" value="UPF0020"/>
    <property type="match status" value="1"/>
</dbReference>
<dbReference type="OrthoDB" id="9809404at2"/>
<evidence type="ECO:0000256" key="3">
    <source>
        <dbReference type="PROSITE-ProRule" id="PRU00529"/>
    </source>
</evidence>
<dbReference type="STRING" id="639004.SAMN04488239_11915"/>
<dbReference type="EMBL" id="FMZV01000019">
    <property type="protein sequence ID" value="SDE42530.1"/>
    <property type="molecule type" value="Genomic_DNA"/>
</dbReference>
<dbReference type="PRINTS" id="PR00507">
    <property type="entry name" value="N12N6MTFRASE"/>
</dbReference>
<feature type="domain" description="THUMP" evidence="4">
    <location>
        <begin position="48"/>
        <end position="152"/>
    </location>
</feature>
<dbReference type="InterPro" id="IPR004114">
    <property type="entry name" value="THUMP_dom"/>
</dbReference>
<evidence type="ECO:0000259" key="4">
    <source>
        <dbReference type="PROSITE" id="PS51165"/>
    </source>
</evidence>
<dbReference type="InterPro" id="IPR029063">
    <property type="entry name" value="SAM-dependent_MTases_sf"/>
</dbReference>
<dbReference type="Gene3D" id="3.30.2130.30">
    <property type="match status" value="1"/>
</dbReference>
<dbReference type="GO" id="GO:0008990">
    <property type="term" value="F:rRNA (guanine-N2-)-methyltransferase activity"/>
    <property type="evidence" value="ECO:0007669"/>
    <property type="project" value="TreeGrafter"/>
</dbReference>
<dbReference type="RefSeq" id="WP_093036386.1">
    <property type="nucleotide sequence ID" value="NZ_FMZV01000019.1"/>
</dbReference>
<dbReference type="PANTHER" id="PTHR47313">
    <property type="entry name" value="RIBOSOMAL RNA LARGE SUBUNIT METHYLTRANSFERASE K/L"/>
    <property type="match status" value="1"/>
</dbReference>
<dbReference type="PANTHER" id="PTHR47313:SF1">
    <property type="entry name" value="RIBOSOMAL RNA LARGE SUBUNIT METHYLTRANSFERASE K_L"/>
    <property type="match status" value="1"/>
</dbReference>
<dbReference type="InterPro" id="IPR000241">
    <property type="entry name" value="RlmKL-like_Mtase"/>
</dbReference>
<name>A0A1G7CUU2_9RHOB</name>
<evidence type="ECO:0000313" key="5">
    <source>
        <dbReference type="EMBL" id="SDE42530.1"/>
    </source>
</evidence>
<dbReference type="PROSITE" id="PS01261">
    <property type="entry name" value="UPF0020"/>
    <property type="match status" value="1"/>
</dbReference>
<dbReference type="Proteomes" id="UP000199628">
    <property type="component" value="Unassembled WGS sequence"/>
</dbReference>
<dbReference type="CDD" id="cd11715">
    <property type="entry name" value="THUMP_AdoMetMT"/>
    <property type="match status" value="1"/>
</dbReference>
<keyword evidence="3" id="KW-0694">RNA-binding</keyword>
<evidence type="ECO:0000256" key="1">
    <source>
        <dbReference type="ARBA" id="ARBA00022603"/>
    </source>
</evidence>
<protein>
    <submittedName>
        <fullName evidence="5">Putative N6-adenine-specific DNA methylase</fullName>
    </submittedName>
</protein>
<dbReference type="Pfam" id="PF22020">
    <property type="entry name" value="RlmL_1st"/>
    <property type="match status" value="1"/>
</dbReference>
<evidence type="ECO:0000313" key="6">
    <source>
        <dbReference type="Proteomes" id="UP000199628"/>
    </source>
</evidence>
<dbReference type="GO" id="GO:0070043">
    <property type="term" value="F:rRNA (guanine-N7-)-methyltransferase activity"/>
    <property type="evidence" value="ECO:0007669"/>
    <property type="project" value="TreeGrafter"/>
</dbReference>
<accession>A0A1G7CUU2</accession>
<dbReference type="GO" id="GO:0003723">
    <property type="term" value="F:RNA binding"/>
    <property type="evidence" value="ECO:0007669"/>
    <property type="project" value="UniProtKB-UniRule"/>
</dbReference>
<sequence>MDKTQTFDIFLMAPPGLEQPLAEEVVERGFADPRAVPGGVETRGPWSEVLRANLVLRGAGRVLVRIGGFPAVHLAQLDKRARKFAWGDFLRPDTPVRVEAVCRKSKIYHAGAAKERIERAIAETLGAPISDTADLRLMLRIERDLCTFSIDTSGEALHKRGHKEAVGKAPMRETMAALFLRQCGFDGTGPVLDPMCGSGSFVIEAAEWAAGLAPGRSRSFAFEQLVGFHAAEWQAMQAGAGGRTPDSRYCGSDRNAGAIEASRANAARAGVAEFCDFLQRPVSDIRPPEGRPGLVIVNPPYGARIGDQTRLRALYGSLGKVLTERFAGWRVGLITSEMSLARATRLPFKAPGPVVDHGGIKVRLYQTPPLR</sequence>
<keyword evidence="1 5" id="KW-0489">Methyltransferase</keyword>
<dbReference type="Gene3D" id="3.40.50.150">
    <property type="entry name" value="Vaccinia Virus protein VP39"/>
    <property type="match status" value="1"/>
</dbReference>
<keyword evidence="2" id="KW-0808">Transferase</keyword>
<dbReference type="Pfam" id="PF02926">
    <property type="entry name" value="THUMP"/>
    <property type="match status" value="1"/>
</dbReference>